<accession>A7RZC4</accession>
<dbReference type="PANTHER" id="PTHR31252:SF11">
    <property type="entry name" value="DUF4419 DOMAIN-CONTAINING PROTEIN"/>
    <property type="match status" value="1"/>
</dbReference>
<dbReference type="Pfam" id="PF14388">
    <property type="entry name" value="DUF4419"/>
    <property type="match status" value="1"/>
</dbReference>
<dbReference type="InParanoid" id="A7RZC4"/>
<dbReference type="eggNOG" id="ENOG502RPX4">
    <property type="taxonomic scope" value="Eukaryota"/>
</dbReference>
<gene>
    <name evidence="1" type="ORF">NEMVEDRAFT_v1g241737</name>
</gene>
<dbReference type="HOGENOM" id="CLU_698898_0_0_1"/>
<dbReference type="EMBL" id="DS469556">
    <property type="protein sequence ID" value="EDO43253.1"/>
    <property type="molecule type" value="Genomic_DNA"/>
</dbReference>
<keyword evidence="2" id="KW-1185">Reference proteome</keyword>
<dbReference type="PANTHER" id="PTHR31252">
    <property type="entry name" value="DUF4419 DOMAIN-CONTAINING PROTEIN"/>
    <property type="match status" value="1"/>
</dbReference>
<dbReference type="KEGG" id="nve:5515145"/>
<dbReference type="Proteomes" id="UP000001593">
    <property type="component" value="Unassembled WGS sequence"/>
</dbReference>
<proteinExistence type="predicted"/>
<dbReference type="PhylomeDB" id="A7RZC4"/>
<reference evidence="1 2" key="1">
    <citation type="journal article" date="2007" name="Science">
        <title>Sea anemone genome reveals ancestral eumetazoan gene repertoire and genomic organization.</title>
        <authorList>
            <person name="Putnam N.H."/>
            <person name="Srivastava M."/>
            <person name="Hellsten U."/>
            <person name="Dirks B."/>
            <person name="Chapman J."/>
            <person name="Salamov A."/>
            <person name="Terry A."/>
            <person name="Shapiro H."/>
            <person name="Lindquist E."/>
            <person name="Kapitonov V.V."/>
            <person name="Jurka J."/>
            <person name="Genikhovich G."/>
            <person name="Grigoriev I.V."/>
            <person name="Lucas S.M."/>
            <person name="Steele R.E."/>
            <person name="Finnerty J.R."/>
            <person name="Technau U."/>
            <person name="Martindale M.Q."/>
            <person name="Rokhsar D.S."/>
        </authorList>
    </citation>
    <scope>NUCLEOTIDE SEQUENCE [LARGE SCALE GENOMIC DNA]</scope>
    <source>
        <strain evidence="2">CH2 X CH6</strain>
    </source>
</reference>
<protein>
    <submittedName>
        <fullName evidence="1">Uncharacterized protein</fullName>
    </submittedName>
</protein>
<organism evidence="1 2">
    <name type="scientific">Nematostella vectensis</name>
    <name type="common">Starlet sea anemone</name>
    <dbReference type="NCBI Taxonomy" id="45351"/>
    <lineage>
        <taxon>Eukaryota</taxon>
        <taxon>Metazoa</taxon>
        <taxon>Cnidaria</taxon>
        <taxon>Anthozoa</taxon>
        <taxon>Hexacorallia</taxon>
        <taxon>Actiniaria</taxon>
        <taxon>Edwardsiidae</taxon>
        <taxon>Nematostella</taxon>
    </lineage>
</organism>
<dbReference type="OMA" id="MGLMQHY"/>
<sequence>MGSSKSTMGSSPNGENLKRVSLTNKTLKLEFKDTKEFGLFTEGKASDLLERYAKKRESQLPPHMLLQNISVDEHGDPQYRRNVGERIATLGSQDDIIVTEDVGIFAAIVTAYNYHWILRTCPEDWWFCVIKKVSQAIDNHSKEQTVRTFFVNHEGKKTITVNVPTLSIYGIDYEWFFDEISKQIDQSIKVPGYVKTMTADFSSTTAVHKIVSQVTVMSSVQEYFDFECMLCCGIPAIEMLGSKEDWENLLRKAKQLRNQLKPLRDVLHLEKWWETVENVFRKLLATFQNNPDKKWWSHILSWKVGFMSGEASGWEGWLVDFLDHPGSRKEDHALPGGLVTVPLIFSTPCGKKDTAALVAGMLGFTVHKIDHEERPSVQPFQGWSLLLEKRSPFRN</sequence>
<dbReference type="OrthoDB" id="9987685at2759"/>
<evidence type="ECO:0000313" key="1">
    <source>
        <dbReference type="EMBL" id="EDO43253.1"/>
    </source>
</evidence>
<dbReference type="InterPro" id="IPR025533">
    <property type="entry name" value="DUF4419"/>
</dbReference>
<name>A7RZC4_NEMVE</name>
<dbReference type="AlphaFoldDB" id="A7RZC4"/>
<dbReference type="STRING" id="45351.A7RZC4"/>
<evidence type="ECO:0000313" key="2">
    <source>
        <dbReference type="Proteomes" id="UP000001593"/>
    </source>
</evidence>